<reference evidence="1 2" key="1">
    <citation type="submission" date="2019-03" db="EMBL/GenBank/DDBJ databases">
        <title>Genomic Encyclopedia of Type Strains, Phase III (KMG-III): the genomes of soil and plant-associated and newly described type strains.</title>
        <authorList>
            <person name="Whitman W."/>
        </authorList>
    </citation>
    <scope>NUCLEOTIDE SEQUENCE [LARGE SCALE GENOMIC DNA]</scope>
    <source>
        <strain evidence="1 2">CECT 8283</strain>
    </source>
</reference>
<evidence type="ECO:0000313" key="1">
    <source>
        <dbReference type="EMBL" id="TDQ22764.1"/>
    </source>
</evidence>
<dbReference type="EMBL" id="SNYH01000006">
    <property type="protein sequence ID" value="TDQ22764.1"/>
    <property type="molecule type" value="Genomic_DNA"/>
</dbReference>
<organism evidence="1 2">
    <name type="scientific">Tenacibaculum caenipelagi</name>
    <dbReference type="NCBI Taxonomy" id="1325435"/>
    <lineage>
        <taxon>Bacteria</taxon>
        <taxon>Pseudomonadati</taxon>
        <taxon>Bacteroidota</taxon>
        <taxon>Flavobacteriia</taxon>
        <taxon>Flavobacteriales</taxon>
        <taxon>Flavobacteriaceae</taxon>
        <taxon>Tenacibaculum</taxon>
    </lineage>
</organism>
<dbReference type="Proteomes" id="UP000295390">
    <property type="component" value="Unassembled WGS sequence"/>
</dbReference>
<comment type="caution">
    <text evidence="1">The sequence shown here is derived from an EMBL/GenBank/DDBJ whole genome shotgun (WGS) entry which is preliminary data.</text>
</comment>
<protein>
    <submittedName>
        <fullName evidence="1">Uncharacterized protein</fullName>
    </submittedName>
</protein>
<proteinExistence type="predicted"/>
<evidence type="ECO:0000313" key="2">
    <source>
        <dbReference type="Proteomes" id="UP000295390"/>
    </source>
</evidence>
<name>A0A4R6TB89_9FLAO</name>
<sequence length="79" mass="9265">MKGKINKLIRAYIKYENIYQELENSIREVCDFNARLEHNMSDGFTILNEETSNLAPLKCVEGKSKTNKLTEEEHLDWCI</sequence>
<gene>
    <name evidence="1" type="ORF">DFQ07_2782</name>
</gene>
<dbReference type="AlphaFoldDB" id="A0A4R6TB89"/>
<accession>A0A4R6TB89</accession>
<dbReference type="RefSeq" id="WP_133537743.1">
    <property type="nucleotide sequence ID" value="NZ_SNYH01000006.1"/>
</dbReference>
<keyword evidence="2" id="KW-1185">Reference proteome</keyword>